<gene>
    <name evidence="1" type="ORF">RY67_1150</name>
</gene>
<sequence>MTNTAVEDEVVSEVWDADAAALDATPTDQKQIDKEFTKIVSPYMASSGWVCTLTQECGTFVCSCN</sequence>
<dbReference type="EMBL" id="CP010411">
    <property type="protein sequence ID" value="ALE09186.1"/>
    <property type="molecule type" value="Genomic_DNA"/>
</dbReference>
<protein>
    <submittedName>
        <fullName evidence="1">Lantibiotic michiganin-A</fullName>
    </submittedName>
</protein>
<dbReference type="AlphaFoldDB" id="A0A0M5L3N6"/>
<evidence type="ECO:0000313" key="1">
    <source>
        <dbReference type="EMBL" id="ALE09186.1"/>
    </source>
</evidence>
<proteinExistence type="predicted"/>
<accession>A0A0M5L3N6</accession>
<dbReference type="Proteomes" id="UP000067206">
    <property type="component" value="Chromosome"/>
</dbReference>
<evidence type="ECO:0000313" key="2">
    <source>
        <dbReference type="Proteomes" id="UP000067206"/>
    </source>
</evidence>
<dbReference type="RefSeq" id="WP_060620598.1">
    <property type="nucleotide sequence ID" value="NZ_CP010411.1"/>
</dbReference>
<dbReference type="PATRIC" id="fig|1682.24.peg.1111"/>
<organism evidence="1 2">
    <name type="scientific">Bifidobacterium longum subsp. infantis</name>
    <dbReference type="NCBI Taxonomy" id="1682"/>
    <lineage>
        <taxon>Bacteria</taxon>
        <taxon>Bacillati</taxon>
        <taxon>Actinomycetota</taxon>
        <taxon>Actinomycetes</taxon>
        <taxon>Bifidobacteriales</taxon>
        <taxon>Bifidobacteriaceae</taxon>
        <taxon>Bifidobacterium</taxon>
    </lineage>
</organism>
<reference evidence="1 2" key="1">
    <citation type="submission" date="2014-12" db="EMBL/GenBank/DDBJ databases">
        <title>Complete genome sequence of Bifidobacterium longum subsp. infantis BT1.</title>
        <authorList>
            <person name="Kim J.F."/>
            <person name="Kwak M.-J."/>
        </authorList>
    </citation>
    <scope>NUCLEOTIDE SEQUENCE [LARGE SCALE GENOMIC DNA]</scope>
    <source>
        <strain evidence="1 2">BT1</strain>
    </source>
</reference>
<name>A0A0M5L3N6_BIFLI</name>